<evidence type="ECO:0000259" key="6">
    <source>
        <dbReference type="Pfam" id="PF13178"/>
    </source>
</evidence>
<gene>
    <name evidence="7" type="ORF">Adt_32858</name>
</gene>
<comment type="subunit">
    <text evidence="3">Binds to multiple calmodulin (CaM) in the presence of Ca(2+) and CaM-like proteins.</text>
</comment>
<evidence type="ECO:0000256" key="3">
    <source>
        <dbReference type="ARBA" id="ARBA00024378"/>
    </source>
</evidence>
<dbReference type="SUPFAM" id="SSF52540">
    <property type="entry name" value="P-loop containing nucleoside triphosphate hydrolases"/>
    <property type="match status" value="1"/>
</dbReference>
<comment type="similarity">
    <text evidence="2">Belongs to the IQD family.</text>
</comment>
<dbReference type="AlphaFoldDB" id="A0ABD1QUL4"/>
<dbReference type="PROSITE" id="PS50096">
    <property type="entry name" value="IQ"/>
    <property type="match status" value="2"/>
</dbReference>
<dbReference type="InterPro" id="IPR025064">
    <property type="entry name" value="DUF4005"/>
</dbReference>
<feature type="domain" description="DUF4005" evidence="6">
    <location>
        <begin position="331"/>
        <end position="406"/>
    </location>
</feature>
<proteinExistence type="inferred from homology"/>
<evidence type="ECO:0000313" key="8">
    <source>
        <dbReference type="Proteomes" id="UP001604336"/>
    </source>
</evidence>
<feature type="region of interest" description="Disordered" evidence="5">
    <location>
        <begin position="375"/>
        <end position="420"/>
    </location>
</feature>
<feature type="region of interest" description="Disordered" evidence="5">
    <location>
        <begin position="272"/>
        <end position="295"/>
    </location>
</feature>
<feature type="compositionally biased region" description="Polar residues" evidence="5">
    <location>
        <begin position="23"/>
        <end position="34"/>
    </location>
</feature>
<evidence type="ECO:0000256" key="1">
    <source>
        <dbReference type="ARBA" id="ARBA00022860"/>
    </source>
</evidence>
<dbReference type="Gene3D" id="1.20.5.190">
    <property type="match status" value="1"/>
</dbReference>
<dbReference type="GO" id="GO:0005516">
    <property type="term" value="F:calmodulin binding"/>
    <property type="evidence" value="ECO:0007669"/>
    <property type="project" value="UniProtKB-KW"/>
</dbReference>
<evidence type="ECO:0000313" key="7">
    <source>
        <dbReference type="EMBL" id="KAL2479892.1"/>
    </source>
</evidence>
<keyword evidence="8" id="KW-1185">Reference proteome</keyword>
<evidence type="ECO:0000256" key="2">
    <source>
        <dbReference type="ARBA" id="ARBA00024341"/>
    </source>
</evidence>
<comment type="function">
    <text evidence="4">May be involved in cooperative interactions with calmodulins or calmodulin-like proteins. Recruits calmodulin proteins to microtubules, thus being a potential scaffold in cellular signaling and trafficking. May associate with nucleic acids and regulate gene expression at the transcriptional or post-transcriptional level.</text>
</comment>
<dbReference type="Pfam" id="PF00612">
    <property type="entry name" value="IQ"/>
    <property type="match status" value="2"/>
</dbReference>
<comment type="caution">
    <text evidence="7">The sequence shown here is derived from an EMBL/GenBank/DDBJ whole genome shotgun (WGS) entry which is preliminary data.</text>
</comment>
<evidence type="ECO:0000256" key="5">
    <source>
        <dbReference type="SAM" id="MobiDB-lite"/>
    </source>
</evidence>
<name>A0ABD1QUL4_9LAMI</name>
<dbReference type="PANTHER" id="PTHR32295:SF10">
    <property type="entry name" value="PROTEIN IQ-DOMAIN 25"/>
    <property type="match status" value="1"/>
</dbReference>
<dbReference type="SMART" id="SM00015">
    <property type="entry name" value="IQ"/>
    <property type="match status" value="2"/>
</dbReference>
<dbReference type="Pfam" id="PF13178">
    <property type="entry name" value="DUF4005"/>
    <property type="match status" value="1"/>
</dbReference>
<reference evidence="8" key="1">
    <citation type="submission" date="2024-07" db="EMBL/GenBank/DDBJ databases">
        <title>Two chromosome-level genome assemblies of Korean endemic species Abeliophyllum distichum and Forsythia ovata (Oleaceae).</title>
        <authorList>
            <person name="Jang H."/>
        </authorList>
    </citation>
    <scope>NUCLEOTIDE SEQUENCE [LARGE SCALE GENOMIC DNA]</scope>
</reference>
<evidence type="ECO:0000256" key="4">
    <source>
        <dbReference type="ARBA" id="ARBA00045534"/>
    </source>
</evidence>
<accession>A0ABD1QUL4</accession>
<keyword evidence="1" id="KW-0112">Calmodulin-binding</keyword>
<dbReference type="EMBL" id="JBFOLK010000010">
    <property type="protein sequence ID" value="KAL2479892.1"/>
    <property type="molecule type" value="Genomic_DNA"/>
</dbReference>
<protein>
    <submittedName>
        <fullName evidence="7">IQ-domain 26</fullName>
    </submittedName>
</protein>
<dbReference type="PANTHER" id="PTHR32295">
    <property type="entry name" value="IQ-DOMAIN 5-RELATED"/>
    <property type="match status" value="1"/>
</dbReference>
<dbReference type="InterPro" id="IPR027417">
    <property type="entry name" value="P-loop_NTPase"/>
</dbReference>
<dbReference type="CDD" id="cd23767">
    <property type="entry name" value="IQCD"/>
    <property type="match status" value="1"/>
</dbReference>
<feature type="region of interest" description="Disordered" evidence="5">
    <location>
        <begin position="1"/>
        <end position="34"/>
    </location>
</feature>
<dbReference type="InterPro" id="IPR000048">
    <property type="entry name" value="IQ_motif_EF-hand-BS"/>
</dbReference>
<sequence length="420" mass="47492">MGRTKRWLKGLFGMKKDRDRKQNSTMPLCNKSTTIPPDITPAEAAWLRSFHKESETEQNKHAMAVAAATAAAADAAMAAAQVAATVVRLTGQGRGRLFYCSRETWAAVRIQTVFRGYLARKALRALRGLVKIQALVRGYLVRKQAAATLHCMQSLLRAQANVLAQKTRRFNKNDKGYPAQFDARKSTVSPYSSNSFQAKYEPCMQSLLRAQANVLAQKTRRFNKNDKGYPAQFDARKSMQEQLVDTRNEHKMSIHRRRLSESFESSKIVEVDTGRPRSRSRRTNTWMPDSRDDLLGQSMSSPLPGRFPARFRGVTGVECQGFFTAQVISTPRFANSCGYDAPTTPARSFCMESYFRNTLNYQNYMANTHSFEAKLRSQSAPKQRPEAGPKRRQSLKEIKESRNSLDGVRMQRSKQAPNKP</sequence>
<organism evidence="7 8">
    <name type="scientific">Abeliophyllum distichum</name>
    <dbReference type="NCBI Taxonomy" id="126358"/>
    <lineage>
        <taxon>Eukaryota</taxon>
        <taxon>Viridiplantae</taxon>
        <taxon>Streptophyta</taxon>
        <taxon>Embryophyta</taxon>
        <taxon>Tracheophyta</taxon>
        <taxon>Spermatophyta</taxon>
        <taxon>Magnoliopsida</taxon>
        <taxon>eudicotyledons</taxon>
        <taxon>Gunneridae</taxon>
        <taxon>Pentapetalae</taxon>
        <taxon>asterids</taxon>
        <taxon>lamiids</taxon>
        <taxon>Lamiales</taxon>
        <taxon>Oleaceae</taxon>
        <taxon>Forsythieae</taxon>
        <taxon>Abeliophyllum</taxon>
    </lineage>
</organism>
<feature type="compositionally biased region" description="Basic and acidic residues" evidence="5">
    <location>
        <begin position="383"/>
        <end position="403"/>
    </location>
</feature>
<dbReference type="Proteomes" id="UP001604336">
    <property type="component" value="Unassembled WGS sequence"/>
</dbReference>